<comment type="caution">
    <text evidence="2">The sequence shown here is derived from an EMBL/GenBank/DDBJ whole genome shotgun (WGS) entry which is preliminary data.</text>
</comment>
<dbReference type="GO" id="GO:0016301">
    <property type="term" value="F:kinase activity"/>
    <property type="evidence" value="ECO:0007669"/>
    <property type="project" value="UniProtKB-KW"/>
</dbReference>
<dbReference type="Pfam" id="PF23648">
    <property type="entry name" value="DUF7147"/>
    <property type="match status" value="1"/>
</dbReference>
<reference evidence="2 3" key="1">
    <citation type="submission" date="2014-09" db="EMBL/GenBank/DDBJ databases">
        <title>Genome sequencing and annotation of Bacillus Okhensis strain Kh10-101T.</title>
        <authorList>
            <person name="Prakash J.S."/>
        </authorList>
    </citation>
    <scope>NUCLEOTIDE SEQUENCE [LARGE SCALE GENOMIC DNA]</scope>
    <source>
        <strain evidence="3">Kh10-101T</strain>
    </source>
</reference>
<organism evidence="2 3">
    <name type="scientific">Halalkalibacter okhensis</name>
    <dbReference type="NCBI Taxonomy" id="333138"/>
    <lineage>
        <taxon>Bacteria</taxon>
        <taxon>Bacillati</taxon>
        <taxon>Bacillota</taxon>
        <taxon>Bacilli</taxon>
        <taxon>Bacillales</taxon>
        <taxon>Bacillaceae</taxon>
        <taxon>Halalkalibacter</taxon>
    </lineage>
</organism>
<gene>
    <name evidence="2" type="ORF">LQ50_06810</name>
</gene>
<name>A0A0B0IMB9_9BACI</name>
<dbReference type="RefSeq" id="WP_034627274.1">
    <property type="nucleotide sequence ID" value="NZ_JRJU01000006.1"/>
</dbReference>
<dbReference type="eggNOG" id="ENOG502ZQ3T">
    <property type="taxonomic scope" value="Bacteria"/>
</dbReference>
<accession>A0A0B0IMB9</accession>
<feature type="domain" description="DUF7147" evidence="1">
    <location>
        <begin position="1"/>
        <end position="125"/>
    </location>
</feature>
<evidence type="ECO:0000313" key="3">
    <source>
        <dbReference type="Proteomes" id="UP000030832"/>
    </source>
</evidence>
<dbReference type="Proteomes" id="UP000030832">
    <property type="component" value="Unassembled WGS sequence"/>
</dbReference>
<sequence length="129" mass="15192">MIQRFITLGEGYNDLYELLELGRSNQSRVHMLLRLDTAYDNQEKSSLVLVLTPASPGKMMPLYICLEGIHNPDIRATERYLLFEQLSKELNMPIYKLKVKSSREFEEKDLYFQYLIGVLRMNRYIPPLT</sequence>
<dbReference type="STRING" id="333138.LQ50_06810"/>
<protein>
    <submittedName>
        <fullName evidence="2">Methylthioribose kinase</fullName>
    </submittedName>
</protein>
<keyword evidence="2" id="KW-0418">Kinase</keyword>
<dbReference type="OrthoDB" id="2427086at2"/>
<evidence type="ECO:0000259" key="1">
    <source>
        <dbReference type="Pfam" id="PF23648"/>
    </source>
</evidence>
<evidence type="ECO:0000313" key="2">
    <source>
        <dbReference type="EMBL" id="KHF40801.1"/>
    </source>
</evidence>
<dbReference type="InterPro" id="IPR055571">
    <property type="entry name" value="DUF7147"/>
</dbReference>
<dbReference type="AlphaFoldDB" id="A0A0B0IMB9"/>
<keyword evidence="2" id="KW-0808">Transferase</keyword>
<proteinExistence type="predicted"/>
<keyword evidence="3" id="KW-1185">Reference proteome</keyword>
<dbReference type="EMBL" id="JRJU01000006">
    <property type="protein sequence ID" value="KHF40801.1"/>
    <property type="molecule type" value="Genomic_DNA"/>
</dbReference>